<dbReference type="Pfam" id="PF00440">
    <property type="entry name" value="TetR_N"/>
    <property type="match status" value="1"/>
</dbReference>
<dbReference type="SUPFAM" id="SSF46689">
    <property type="entry name" value="Homeodomain-like"/>
    <property type="match status" value="1"/>
</dbReference>
<dbReference type="InterPro" id="IPR001647">
    <property type="entry name" value="HTH_TetR"/>
</dbReference>
<dbReference type="RefSeq" id="WP_285522246.1">
    <property type="nucleotide sequence ID" value="NZ_JASNGB010000035.1"/>
</dbReference>
<comment type="caution">
    <text evidence="7">The sequence shown here is derived from an EMBL/GenBank/DDBJ whole genome shotgun (WGS) entry which is preliminary data.</text>
</comment>
<accession>A0ABT7JF52</accession>
<dbReference type="Gene3D" id="1.10.10.60">
    <property type="entry name" value="Homeodomain-like"/>
    <property type="match status" value="1"/>
</dbReference>
<dbReference type="PROSITE" id="PS50977">
    <property type="entry name" value="HTH_TETR_2"/>
    <property type="match status" value="1"/>
</dbReference>
<keyword evidence="2" id="KW-0805">Transcription regulation</keyword>
<name>A0ABT7JF52_9DEIO</name>
<evidence type="ECO:0000256" key="5">
    <source>
        <dbReference type="PROSITE-ProRule" id="PRU00335"/>
    </source>
</evidence>
<evidence type="ECO:0000313" key="7">
    <source>
        <dbReference type="EMBL" id="MDL2343692.1"/>
    </source>
</evidence>
<dbReference type="EMBL" id="JASNGB010000035">
    <property type="protein sequence ID" value="MDL2343692.1"/>
    <property type="molecule type" value="Genomic_DNA"/>
</dbReference>
<dbReference type="InterPro" id="IPR050109">
    <property type="entry name" value="HTH-type_TetR-like_transc_reg"/>
</dbReference>
<reference evidence="7 8" key="1">
    <citation type="submission" date="2023-05" db="EMBL/GenBank/DDBJ databases">
        <authorList>
            <person name="Gao F."/>
        </authorList>
    </citation>
    <scope>NUCLEOTIDE SEQUENCE [LARGE SCALE GENOMIC DNA]</scope>
    <source>
        <strain evidence="7 8">MIMF12</strain>
    </source>
</reference>
<dbReference type="InterPro" id="IPR041490">
    <property type="entry name" value="KstR2_TetR_C"/>
</dbReference>
<dbReference type="PANTHER" id="PTHR30055:SF175">
    <property type="entry name" value="HTH-TYPE TRANSCRIPTIONAL REPRESSOR KSTR2"/>
    <property type="match status" value="1"/>
</dbReference>
<keyword evidence="4" id="KW-0804">Transcription</keyword>
<dbReference type="InterPro" id="IPR036271">
    <property type="entry name" value="Tet_transcr_reg_TetR-rel_C_sf"/>
</dbReference>
<keyword evidence="3 5" id="KW-0238">DNA-binding</keyword>
<dbReference type="Proteomes" id="UP001302059">
    <property type="component" value="Unassembled WGS sequence"/>
</dbReference>
<evidence type="ECO:0000256" key="1">
    <source>
        <dbReference type="ARBA" id="ARBA00022491"/>
    </source>
</evidence>
<organism evidence="7 8">
    <name type="scientific">Deinococcus rhizophilus</name>
    <dbReference type="NCBI Taxonomy" id="3049544"/>
    <lineage>
        <taxon>Bacteria</taxon>
        <taxon>Thermotogati</taxon>
        <taxon>Deinococcota</taxon>
        <taxon>Deinococci</taxon>
        <taxon>Deinococcales</taxon>
        <taxon>Deinococcaceae</taxon>
        <taxon>Deinococcus</taxon>
    </lineage>
</organism>
<feature type="domain" description="HTH tetR-type" evidence="6">
    <location>
        <begin position="16"/>
        <end position="76"/>
    </location>
</feature>
<proteinExistence type="predicted"/>
<dbReference type="SUPFAM" id="SSF48498">
    <property type="entry name" value="Tetracyclin repressor-like, C-terminal domain"/>
    <property type="match status" value="1"/>
</dbReference>
<keyword evidence="8" id="KW-1185">Reference proteome</keyword>
<evidence type="ECO:0000256" key="2">
    <source>
        <dbReference type="ARBA" id="ARBA00023015"/>
    </source>
</evidence>
<dbReference type="Gene3D" id="1.10.357.10">
    <property type="entry name" value="Tetracycline Repressor, domain 2"/>
    <property type="match status" value="1"/>
</dbReference>
<evidence type="ECO:0000313" key="8">
    <source>
        <dbReference type="Proteomes" id="UP001302059"/>
    </source>
</evidence>
<evidence type="ECO:0000256" key="4">
    <source>
        <dbReference type="ARBA" id="ARBA00023163"/>
    </source>
</evidence>
<evidence type="ECO:0000256" key="3">
    <source>
        <dbReference type="ARBA" id="ARBA00023125"/>
    </source>
</evidence>
<evidence type="ECO:0000259" key="6">
    <source>
        <dbReference type="PROSITE" id="PS50977"/>
    </source>
</evidence>
<dbReference type="InterPro" id="IPR009057">
    <property type="entry name" value="Homeodomain-like_sf"/>
</dbReference>
<dbReference type="PRINTS" id="PR00455">
    <property type="entry name" value="HTHTETR"/>
</dbReference>
<keyword evidence="1" id="KW-0678">Repressor</keyword>
<gene>
    <name evidence="7" type="ORF">QOL99_05945</name>
</gene>
<feature type="DNA-binding region" description="H-T-H motif" evidence="5">
    <location>
        <begin position="39"/>
        <end position="58"/>
    </location>
</feature>
<sequence>MTDPTAPSLTPTPPARTRREQIHEVASRLFSQRGYHGASMRDLAAELGMQGGSLYAHISGKEALLIEIVEQAARQFEGALLDLGTDPRPADERLREAMARHLTVVAGNLESATVFFHEWKHLSPDAYARVTAWRDTTEAFYRGLVAQGVQEGVFRADLDVKMTANLILSAVNWSYTWYHPGGRLSPREVADRYAGLLLGGLRAPPQEGTP</sequence>
<dbReference type="PANTHER" id="PTHR30055">
    <property type="entry name" value="HTH-TYPE TRANSCRIPTIONAL REGULATOR RUTR"/>
    <property type="match status" value="1"/>
</dbReference>
<dbReference type="Pfam" id="PF17932">
    <property type="entry name" value="TetR_C_24"/>
    <property type="match status" value="1"/>
</dbReference>
<protein>
    <submittedName>
        <fullName evidence="7">TetR/AcrR family transcriptional regulator</fullName>
    </submittedName>
</protein>